<feature type="compositionally biased region" description="Polar residues" evidence="1">
    <location>
        <begin position="203"/>
        <end position="214"/>
    </location>
</feature>
<feature type="compositionally biased region" description="Low complexity" evidence="1">
    <location>
        <begin position="26"/>
        <end position="38"/>
    </location>
</feature>
<feature type="compositionally biased region" description="Acidic residues" evidence="1">
    <location>
        <begin position="117"/>
        <end position="130"/>
    </location>
</feature>
<feature type="region of interest" description="Disordered" evidence="1">
    <location>
        <begin position="1"/>
        <end position="38"/>
    </location>
</feature>
<dbReference type="OrthoDB" id="3360421at2759"/>
<gene>
    <name evidence="2" type="ORF">DSL72_004713</name>
</gene>
<evidence type="ECO:0000313" key="3">
    <source>
        <dbReference type="Proteomes" id="UP000672032"/>
    </source>
</evidence>
<feature type="compositionally biased region" description="Basic and acidic residues" evidence="1">
    <location>
        <begin position="7"/>
        <end position="19"/>
    </location>
</feature>
<keyword evidence="3" id="KW-1185">Reference proteome</keyword>
<accession>A0A8A3NXF0</accession>
<evidence type="ECO:0000313" key="2">
    <source>
        <dbReference type="EMBL" id="QSZ30193.1"/>
    </source>
</evidence>
<dbReference type="EMBL" id="CP063405">
    <property type="protein sequence ID" value="QSZ30193.1"/>
    <property type="molecule type" value="Genomic_DNA"/>
</dbReference>
<feature type="compositionally biased region" description="Basic and acidic residues" evidence="1">
    <location>
        <begin position="131"/>
        <end position="149"/>
    </location>
</feature>
<sequence length="294" mass="32413">MRSTRRKASEAKIQEETTESRQISISFPPRLSLKSPSPLIITDPFLLSGIEAKPGSKRDGSGKGNVVAWKAKKLKPEDDSEGGGDTEDEFDAKDKLYEVPGVEIEDEKSFKAREGENSEVEGDGGDEANESDGKTQDEELEKADGGEKRGRGRPSRGNPGRKRSMNGDQQPSAIPLTIPKEESGGETKSSVPPKNAKKEFRQGTRSSARQQQMSEDFAEGKRKEVARGKETQAVVNEKRKNQEPDEDEDDEEMDEEDKPTAKKSKNEGPKELKEEKAKAKAKAKPKKSAKKGRK</sequence>
<organism evidence="2 3">
    <name type="scientific">Monilinia vaccinii-corymbosi</name>
    <dbReference type="NCBI Taxonomy" id="61207"/>
    <lineage>
        <taxon>Eukaryota</taxon>
        <taxon>Fungi</taxon>
        <taxon>Dikarya</taxon>
        <taxon>Ascomycota</taxon>
        <taxon>Pezizomycotina</taxon>
        <taxon>Leotiomycetes</taxon>
        <taxon>Helotiales</taxon>
        <taxon>Sclerotiniaceae</taxon>
        <taxon>Monilinia</taxon>
    </lineage>
</organism>
<protein>
    <submittedName>
        <fullName evidence="2">Uncharacterized protein</fullName>
    </submittedName>
</protein>
<feature type="compositionally biased region" description="Basic and acidic residues" evidence="1">
    <location>
        <begin position="258"/>
        <end position="278"/>
    </location>
</feature>
<proteinExistence type="predicted"/>
<feature type="compositionally biased region" description="Basic residues" evidence="1">
    <location>
        <begin position="279"/>
        <end position="294"/>
    </location>
</feature>
<feature type="region of interest" description="Disordered" evidence="1">
    <location>
        <begin position="50"/>
        <end position="294"/>
    </location>
</feature>
<feature type="compositionally biased region" description="Acidic residues" evidence="1">
    <location>
        <begin position="78"/>
        <end position="91"/>
    </location>
</feature>
<evidence type="ECO:0000256" key="1">
    <source>
        <dbReference type="SAM" id="MobiDB-lite"/>
    </source>
</evidence>
<name>A0A8A3NXF0_9HELO</name>
<feature type="compositionally biased region" description="Basic and acidic residues" evidence="1">
    <location>
        <begin position="218"/>
        <end position="243"/>
    </location>
</feature>
<dbReference type="Proteomes" id="UP000672032">
    <property type="component" value="Chromosome 1"/>
</dbReference>
<reference evidence="2" key="1">
    <citation type="submission" date="2020-10" db="EMBL/GenBank/DDBJ databases">
        <title>Genome Sequence of Monilinia vaccinii-corymbosi Sheds Light on Mummy Berry Disease Infection of Blueberry and Mating Type.</title>
        <authorList>
            <person name="Yow A.G."/>
            <person name="Zhang Y."/>
            <person name="Bansal K."/>
            <person name="Eacker S.M."/>
            <person name="Sullivan S."/>
            <person name="Liachko I."/>
            <person name="Cubeta M.A."/>
            <person name="Rollins J.A."/>
            <person name="Ashrafi H."/>
        </authorList>
    </citation>
    <scope>NUCLEOTIDE SEQUENCE</scope>
    <source>
        <strain evidence="2">RL-1</strain>
    </source>
</reference>
<feature type="compositionally biased region" description="Acidic residues" evidence="1">
    <location>
        <begin position="244"/>
        <end position="257"/>
    </location>
</feature>
<feature type="compositionally biased region" description="Basic residues" evidence="1">
    <location>
        <begin position="150"/>
        <end position="164"/>
    </location>
</feature>
<feature type="compositionally biased region" description="Basic and acidic residues" evidence="1">
    <location>
        <begin position="107"/>
        <end position="116"/>
    </location>
</feature>
<dbReference type="AlphaFoldDB" id="A0A8A3NXF0"/>